<sequence>MMRHFFRQTVLAGLLFGQQVAAECDRVHTVATDDTVFTIAEQYYGDHTRWSVIYDGNQSQLGGQLFQLAPGTQLTIPCANGVGVTQVAPLRQNSRADMILQPGSNFAPYAAVDWIALPMVAEIAEAALALMPAPVTYEVRFGDGAGPVATHEGPVADMTFPWLDPACATRPGAAACAEVHLSDPLVETLVMVFADAEAIFPFDGDADLEGLRLCRPVGHPTQDLERPGRGWLSDGPVEIVRADSTGSCFDLLLDGAVDAVTVEQWIGLKTIADRDLRDRVVPLSRPLSVEGLHIAIPRSHWRGTAFLYRVNAGLEALKATGGYDEIVSRHVARMQAQVE</sequence>
<dbReference type="Gene3D" id="3.10.350.10">
    <property type="entry name" value="LysM domain"/>
    <property type="match status" value="1"/>
</dbReference>
<dbReference type="Proteomes" id="UP000193900">
    <property type="component" value="Unassembled WGS sequence"/>
</dbReference>
<dbReference type="EMBL" id="FWFZ01000008">
    <property type="protein sequence ID" value="SLN48383.1"/>
    <property type="molecule type" value="Genomic_DNA"/>
</dbReference>
<name>A0A1Y5STX5_9RHOB</name>
<evidence type="ECO:0000313" key="2">
    <source>
        <dbReference type="EMBL" id="SLN48383.1"/>
    </source>
</evidence>
<keyword evidence="3" id="KW-1185">Reference proteome</keyword>
<protein>
    <submittedName>
        <fullName evidence="2">Bacterial extracellular solute-binding proteins, family 3</fullName>
    </submittedName>
</protein>
<proteinExistence type="predicted"/>
<dbReference type="Pfam" id="PF01476">
    <property type="entry name" value="LysM"/>
    <property type="match status" value="1"/>
</dbReference>
<gene>
    <name evidence="2" type="ORF">ROA7023_02081</name>
</gene>
<reference evidence="2 3" key="1">
    <citation type="submission" date="2017-03" db="EMBL/GenBank/DDBJ databases">
        <authorList>
            <person name="Afonso C.L."/>
            <person name="Miller P.J."/>
            <person name="Scott M.A."/>
            <person name="Spackman E."/>
            <person name="Goraichik I."/>
            <person name="Dimitrov K.M."/>
            <person name="Suarez D.L."/>
            <person name="Swayne D.E."/>
        </authorList>
    </citation>
    <scope>NUCLEOTIDE SEQUENCE [LARGE SCALE GENOMIC DNA]</scope>
    <source>
        <strain evidence="2 3">CECT 7023</strain>
    </source>
</reference>
<evidence type="ECO:0000313" key="3">
    <source>
        <dbReference type="Proteomes" id="UP000193900"/>
    </source>
</evidence>
<accession>A0A1Y5STX5</accession>
<dbReference type="AlphaFoldDB" id="A0A1Y5STX5"/>
<evidence type="ECO:0000259" key="1">
    <source>
        <dbReference type="PROSITE" id="PS51782"/>
    </source>
</evidence>
<dbReference type="Gene3D" id="3.40.190.10">
    <property type="entry name" value="Periplasmic binding protein-like II"/>
    <property type="match status" value="2"/>
</dbReference>
<dbReference type="CDD" id="cd00118">
    <property type="entry name" value="LysM"/>
    <property type="match status" value="1"/>
</dbReference>
<dbReference type="SUPFAM" id="SSF53850">
    <property type="entry name" value="Periplasmic binding protein-like II"/>
    <property type="match status" value="1"/>
</dbReference>
<dbReference type="InterPro" id="IPR018392">
    <property type="entry name" value="LysM"/>
</dbReference>
<organism evidence="2 3">
    <name type="scientific">Roseisalinus antarcticus</name>
    <dbReference type="NCBI Taxonomy" id="254357"/>
    <lineage>
        <taxon>Bacteria</taxon>
        <taxon>Pseudomonadati</taxon>
        <taxon>Pseudomonadota</taxon>
        <taxon>Alphaproteobacteria</taxon>
        <taxon>Rhodobacterales</taxon>
        <taxon>Roseobacteraceae</taxon>
        <taxon>Roseisalinus</taxon>
    </lineage>
</organism>
<feature type="domain" description="LysM" evidence="1">
    <location>
        <begin position="26"/>
        <end position="76"/>
    </location>
</feature>
<dbReference type="InterPro" id="IPR036779">
    <property type="entry name" value="LysM_dom_sf"/>
</dbReference>
<dbReference type="PROSITE" id="PS51782">
    <property type="entry name" value="LYSM"/>
    <property type="match status" value="1"/>
</dbReference>